<evidence type="ECO:0000313" key="2">
    <source>
        <dbReference type="EMBL" id="TCD65205.1"/>
    </source>
</evidence>
<keyword evidence="3" id="KW-1185">Reference proteome</keyword>
<organism evidence="2 3">
    <name type="scientific">Steccherinum ochraceum</name>
    <dbReference type="NCBI Taxonomy" id="92696"/>
    <lineage>
        <taxon>Eukaryota</taxon>
        <taxon>Fungi</taxon>
        <taxon>Dikarya</taxon>
        <taxon>Basidiomycota</taxon>
        <taxon>Agaricomycotina</taxon>
        <taxon>Agaricomycetes</taxon>
        <taxon>Polyporales</taxon>
        <taxon>Steccherinaceae</taxon>
        <taxon>Steccherinum</taxon>
    </lineage>
</organism>
<feature type="region of interest" description="Disordered" evidence="1">
    <location>
        <begin position="1"/>
        <end position="45"/>
    </location>
</feature>
<feature type="region of interest" description="Disordered" evidence="1">
    <location>
        <begin position="219"/>
        <end position="257"/>
    </location>
</feature>
<evidence type="ECO:0000256" key="1">
    <source>
        <dbReference type="SAM" id="MobiDB-lite"/>
    </source>
</evidence>
<gene>
    <name evidence="2" type="ORF">EIP91_002991</name>
</gene>
<name>A0A4R0RHH4_9APHY</name>
<dbReference type="Proteomes" id="UP000292702">
    <property type="component" value="Unassembled WGS sequence"/>
</dbReference>
<feature type="compositionally biased region" description="Low complexity" evidence="1">
    <location>
        <begin position="12"/>
        <end position="29"/>
    </location>
</feature>
<dbReference type="EMBL" id="RWJN01000193">
    <property type="protein sequence ID" value="TCD65205.1"/>
    <property type="molecule type" value="Genomic_DNA"/>
</dbReference>
<reference evidence="2 3" key="1">
    <citation type="submission" date="2018-11" db="EMBL/GenBank/DDBJ databases">
        <title>Genome assembly of Steccherinum ochraceum LE-BIN_3174, the white-rot fungus of the Steccherinaceae family (The Residual Polyporoid clade, Polyporales, Basidiomycota).</title>
        <authorList>
            <person name="Fedorova T.V."/>
            <person name="Glazunova O.A."/>
            <person name="Landesman E.O."/>
            <person name="Moiseenko K.V."/>
            <person name="Psurtseva N.V."/>
            <person name="Savinova O.S."/>
            <person name="Shakhova N.V."/>
            <person name="Tyazhelova T.V."/>
            <person name="Vasina D.V."/>
        </authorList>
    </citation>
    <scope>NUCLEOTIDE SEQUENCE [LARGE SCALE GENOMIC DNA]</scope>
    <source>
        <strain evidence="2 3">LE-BIN_3174</strain>
    </source>
</reference>
<proteinExistence type="predicted"/>
<dbReference type="AlphaFoldDB" id="A0A4R0RHH4"/>
<protein>
    <submittedName>
        <fullName evidence="2">Uncharacterized protein</fullName>
    </submittedName>
</protein>
<feature type="compositionally biased region" description="Polar residues" evidence="1">
    <location>
        <begin position="248"/>
        <end position="257"/>
    </location>
</feature>
<feature type="compositionally biased region" description="Basic and acidic residues" evidence="1">
    <location>
        <begin position="219"/>
        <end position="228"/>
    </location>
</feature>
<feature type="region of interest" description="Disordered" evidence="1">
    <location>
        <begin position="489"/>
        <end position="531"/>
    </location>
</feature>
<sequence length="742" mass="85083">MFKRGGLPVVPPISSARRSPSPSPSSTVGSPPPTLNSAQSPDLPSLEEIDQKFSDAELDRRRAFEDARSQQKLAFLEQIASQREIEEKRDEQFGALLSDVRKTYSENREERHRAFAESQGERDALVSSQEDIRTGLFNTAQASRETEFRSIQEQRVKRAEWFFQQRDQLFRQGRAHRETVSSRLVAVISDKFNALIITEEAEFVADQANYNEQVKAKATEVQTAERAKAGNSSPGSPPRAEVKAPTKASKTNSKTSGTDISVTEYLDYYSNLFREQENHREETFGKDQEVYSALFKDAEMKRKAAIPRRQILFVEAKNIFEQKFKADRELYGARFKRDLARPDSHASRREAQFNASISTYSVLFKQDHTWVKKQFDTASEAERRFWEWCSSRVQDLLASFLRNLEQVLSNHQAVFEMLLDGYRDKLGSSANEGPAGYTNEPITIPAVPVQVMPPYGSYPMIMPMSAPSIIMPPQYPYPMVVQPPTMISTHRMSDSEEEEERPNVVITKPDSQEEPPKPPPQLVRAGSSMKPPEPDALFTPRILFTGGIFNNKLPVPDSRLYLYDATRSGLLRMLQDHSAVFHATQEKRQNTFEENLVLKWTPIPADVLDEDIQFKEALKKFEVQAEKRERGHADTFAEDQAKREKRFGDAEERREREFVESVKSNQDRFLAEMKSSETKFYAQLEDLMAGVYSDEASRNREVVSFEVEQTQKIHEGLRMWKIKFAVAREWRQVRLTALLQSV</sequence>
<evidence type="ECO:0000313" key="3">
    <source>
        <dbReference type="Proteomes" id="UP000292702"/>
    </source>
</evidence>
<comment type="caution">
    <text evidence="2">The sequence shown here is derived from an EMBL/GenBank/DDBJ whole genome shotgun (WGS) entry which is preliminary data.</text>
</comment>
<dbReference type="OrthoDB" id="10582593at2759"/>
<accession>A0A4R0RHH4</accession>